<sequence>MLDRATRQSRNGIARRACRVMPILVTVGLTAALPNAAGAQPSEHQAPVSIPELTAAALPAPDTSHLVAVKPDKGRMLDVTVYSQAMAKNITLKVLPAPDGSAPAHTLYLLNGGSGGTEGSNWHTKTDVDGFFADKQVNVVIPVGGEGSYFTDWKADDPDLGRQQWKTFLVDELTPIIDSAFHGSGGNSIVGISMSATSVFQLAIAAPETYQAIGSYSGCVGTSDPAGKAMTQAVVTRWNGNPDNMWGPGSDPAWAANDAFVNADKLRGTTIYVAAGTGTAGELDTLDGPNIDNGGTLIGQLVSGGVLEAVMRQCSLQLQNRLAALDIPATFEFRDTGTHSWGYWQQYLHNSWPSFKEAMDRKTQS</sequence>
<dbReference type="Proteomes" id="UP001500603">
    <property type="component" value="Unassembled WGS sequence"/>
</dbReference>
<proteinExistence type="predicted"/>
<accession>A0ABP9KQZ2</accession>
<dbReference type="PANTHER" id="PTHR48098">
    <property type="entry name" value="ENTEROCHELIN ESTERASE-RELATED"/>
    <property type="match status" value="1"/>
</dbReference>
<name>A0ABP9KQZ2_9NOCA</name>
<keyword evidence="2" id="KW-0378">Hydrolase</keyword>
<evidence type="ECO:0000313" key="2">
    <source>
        <dbReference type="EMBL" id="GAA5061801.1"/>
    </source>
</evidence>
<reference evidence="3" key="1">
    <citation type="journal article" date="2019" name="Int. J. Syst. Evol. Microbiol.">
        <title>The Global Catalogue of Microorganisms (GCM) 10K type strain sequencing project: providing services to taxonomists for standard genome sequencing and annotation.</title>
        <authorList>
            <consortium name="The Broad Institute Genomics Platform"/>
            <consortium name="The Broad Institute Genome Sequencing Center for Infectious Disease"/>
            <person name="Wu L."/>
            <person name="Ma J."/>
        </authorList>
    </citation>
    <scope>NUCLEOTIDE SEQUENCE [LARGE SCALE GENOMIC DNA]</scope>
    <source>
        <strain evidence="3">JCM 18298</strain>
    </source>
</reference>
<keyword evidence="3" id="KW-1185">Reference proteome</keyword>
<dbReference type="InterPro" id="IPR029058">
    <property type="entry name" value="AB_hydrolase_fold"/>
</dbReference>
<keyword evidence="1" id="KW-0732">Signal</keyword>
<gene>
    <name evidence="2" type="ORF">GCM10023318_44810</name>
</gene>
<evidence type="ECO:0000256" key="1">
    <source>
        <dbReference type="SAM" id="SignalP"/>
    </source>
</evidence>
<feature type="signal peptide" evidence="1">
    <location>
        <begin position="1"/>
        <end position="39"/>
    </location>
</feature>
<dbReference type="EMBL" id="BAABJM010000004">
    <property type="protein sequence ID" value="GAA5061801.1"/>
    <property type="molecule type" value="Genomic_DNA"/>
</dbReference>
<feature type="chain" id="PRO_5045275116" evidence="1">
    <location>
        <begin position="40"/>
        <end position="365"/>
    </location>
</feature>
<dbReference type="InterPro" id="IPR050583">
    <property type="entry name" value="Mycobacterial_A85_antigen"/>
</dbReference>
<dbReference type="PANTHER" id="PTHR48098:SF1">
    <property type="entry name" value="DIACYLGLYCEROL ACYLTRANSFERASE_MYCOLYLTRANSFERASE AG85A"/>
    <property type="match status" value="1"/>
</dbReference>
<protein>
    <submittedName>
        <fullName evidence="2">Alpha/beta hydrolase family protein</fullName>
    </submittedName>
</protein>
<organism evidence="2 3">
    <name type="scientific">Nocardia callitridis</name>
    <dbReference type="NCBI Taxonomy" id="648753"/>
    <lineage>
        <taxon>Bacteria</taxon>
        <taxon>Bacillati</taxon>
        <taxon>Actinomycetota</taxon>
        <taxon>Actinomycetes</taxon>
        <taxon>Mycobacteriales</taxon>
        <taxon>Nocardiaceae</taxon>
        <taxon>Nocardia</taxon>
    </lineage>
</organism>
<evidence type="ECO:0000313" key="3">
    <source>
        <dbReference type="Proteomes" id="UP001500603"/>
    </source>
</evidence>
<dbReference type="SUPFAM" id="SSF53474">
    <property type="entry name" value="alpha/beta-Hydrolases"/>
    <property type="match status" value="1"/>
</dbReference>
<comment type="caution">
    <text evidence="2">The sequence shown here is derived from an EMBL/GenBank/DDBJ whole genome shotgun (WGS) entry which is preliminary data.</text>
</comment>
<dbReference type="InterPro" id="IPR000801">
    <property type="entry name" value="Esterase-like"/>
</dbReference>
<dbReference type="Gene3D" id="3.40.50.1820">
    <property type="entry name" value="alpha/beta hydrolase"/>
    <property type="match status" value="1"/>
</dbReference>
<dbReference type="Pfam" id="PF00756">
    <property type="entry name" value="Esterase"/>
    <property type="match status" value="1"/>
</dbReference>
<dbReference type="GO" id="GO:0016787">
    <property type="term" value="F:hydrolase activity"/>
    <property type="evidence" value="ECO:0007669"/>
    <property type="project" value="UniProtKB-KW"/>
</dbReference>